<comment type="caution">
    <text evidence="1">The sequence shown here is derived from an EMBL/GenBank/DDBJ whole genome shotgun (WGS) entry which is preliminary data.</text>
</comment>
<proteinExistence type="predicted"/>
<keyword evidence="2" id="KW-1185">Reference proteome</keyword>
<sequence>MQKRAQGRRRRERLEEESFYSLQLFGIANRKAERMTSAAVWSAGSESHANEPDNLPLNTEGLQPYLLLSFPLPRPEAQPCHSGVSSGCRKRRSRLHCRMPSSRTEINVRPRKEVFEERDGRAAIGGGAFEFGERSRGPVTVDITVSAPASMCVLRGNGCRMMYRAPFSTAALSGQKSLLGRRGSDYTKGLPQGVLRLTMNQGSALMSAPEGAVCLIWAPRRCIIGNQEATKPGQRS</sequence>
<organism evidence="1 2">
    <name type="scientific">Synaphobranchus kaupii</name>
    <name type="common">Kaup's arrowtooth eel</name>
    <dbReference type="NCBI Taxonomy" id="118154"/>
    <lineage>
        <taxon>Eukaryota</taxon>
        <taxon>Metazoa</taxon>
        <taxon>Chordata</taxon>
        <taxon>Craniata</taxon>
        <taxon>Vertebrata</taxon>
        <taxon>Euteleostomi</taxon>
        <taxon>Actinopterygii</taxon>
        <taxon>Neopterygii</taxon>
        <taxon>Teleostei</taxon>
        <taxon>Anguilliformes</taxon>
        <taxon>Synaphobranchidae</taxon>
        <taxon>Synaphobranchus</taxon>
    </lineage>
</organism>
<evidence type="ECO:0000313" key="1">
    <source>
        <dbReference type="EMBL" id="KAJ8380018.1"/>
    </source>
</evidence>
<reference evidence="1" key="1">
    <citation type="journal article" date="2023" name="Science">
        <title>Genome structures resolve the early diversification of teleost fishes.</title>
        <authorList>
            <person name="Parey E."/>
            <person name="Louis A."/>
            <person name="Montfort J."/>
            <person name="Bouchez O."/>
            <person name="Roques C."/>
            <person name="Iampietro C."/>
            <person name="Lluch J."/>
            <person name="Castinel A."/>
            <person name="Donnadieu C."/>
            <person name="Desvignes T."/>
            <person name="Floi Bucao C."/>
            <person name="Jouanno E."/>
            <person name="Wen M."/>
            <person name="Mejri S."/>
            <person name="Dirks R."/>
            <person name="Jansen H."/>
            <person name="Henkel C."/>
            <person name="Chen W.J."/>
            <person name="Zahm M."/>
            <person name="Cabau C."/>
            <person name="Klopp C."/>
            <person name="Thompson A.W."/>
            <person name="Robinson-Rechavi M."/>
            <person name="Braasch I."/>
            <person name="Lecointre G."/>
            <person name="Bobe J."/>
            <person name="Postlethwait J.H."/>
            <person name="Berthelot C."/>
            <person name="Roest Crollius H."/>
            <person name="Guiguen Y."/>
        </authorList>
    </citation>
    <scope>NUCLEOTIDE SEQUENCE</scope>
    <source>
        <strain evidence="1">WJC10195</strain>
    </source>
</reference>
<accession>A0A9Q1GAC0</accession>
<evidence type="ECO:0000313" key="2">
    <source>
        <dbReference type="Proteomes" id="UP001152622"/>
    </source>
</evidence>
<protein>
    <submittedName>
        <fullName evidence="1">Uncharacterized protein</fullName>
    </submittedName>
</protein>
<dbReference type="EMBL" id="JAINUF010000001">
    <property type="protein sequence ID" value="KAJ8380018.1"/>
    <property type="molecule type" value="Genomic_DNA"/>
</dbReference>
<gene>
    <name evidence="1" type="ORF">SKAU_G00007960</name>
</gene>
<dbReference type="AlphaFoldDB" id="A0A9Q1GAC0"/>
<name>A0A9Q1GAC0_SYNKA</name>
<dbReference type="Proteomes" id="UP001152622">
    <property type="component" value="Chromosome 1"/>
</dbReference>